<dbReference type="Proteomes" id="UP001433268">
    <property type="component" value="Unassembled WGS sequence"/>
</dbReference>
<dbReference type="CDD" id="cd22573">
    <property type="entry name" value="RMP1_RBD"/>
    <property type="match status" value="1"/>
</dbReference>
<keyword evidence="4" id="KW-1185">Reference proteome</keyword>
<feature type="domain" description="RNase MRP protein 1 RNA binding" evidence="2">
    <location>
        <begin position="30"/>
        <end position="133"/>
    </location>
</feature>
<organism evidence="3 4">
    <name type="scientific">Apiospora hydei</name>
    <dbReference type="NCBI Taxonomy" id="1337664"/>
    <lineage>
        <taxon>Eukaryota</taxon>
        <taxon>Fungi</taxon>
        <taxon>Dikarya</taxon>
        <taxon>Ascomycota</taxon>
        <taxon>Pezizomycotina</taxon>
        <taxon>Sordariomycetes</taxon>
        <taxon>Xylariomycetidae</taxon>
        <taxon>Amphisphaeriales</taxon>
        <taxon>Apiosporaceae</taxon>
        <taxon>Apiospora</taxon>
    </lineage>
</organism>
<feature type="compositionally biased region" description="Basic and acidic residues" evidence="1">
    <location>
        <begin position="279"/>
        <end position="291"/>
    </location>
</feature>
<proteinExistence type="predicted"/>
<reference evidence="3 4" key="1">
    <citation type="submission" date="2023-01" db="EMBL/GenBank/DDBJ databases">
        <title>Analysis of 21 Apiospora genomes using comparative genomics revels a genus with tremendous synthesis potential of carbohydrate active enzymes and secondary metabolites.</title>
        <authorList>
            <person name="Sorensen T."/>
        </authorList>
    </citation>
    <scope>NUCLEOTIDE SEQUENCE [LARGE SCALE GENOMIC DNA]</scope>
    <source>
        <strain evidence="3 4">CBS 114990</strain>
    </source>
</reference>
<feature type="region of interest" description="Disordered" evidence="1">
    <location>
        <begin position="65"/>
        <end position="91"/>
    </location>
</feature>
<dbReference type="GeneID" id="92041731"/>
<evidence type="ECO:0000259" key="2">
    <source>
        <dbReference type="Pfam" id="PF20945"/>
    </source>
</evidence>
<dbReference type="PANTHER" id="PTHR37792:SF1">
    <property type="entry name" value="RIBONUCLEASE MRP PROTEIN SUBUNIT RMP1"/>
    <property type="match status" value="1"/>
</dbReference>
<protein>
    <recommendedName>
        <fullName evidence="2">RNase MRP protein 1 RNA binding domain-containing protein</fullName>
    </recommendedName>
</protein>
<dbReference type="InterPro" id="IPR047204">
    <property type="entry name" value="RMP1_RBD"/>
</dbReference>
<feature type="compositionally biased region" description="Basic and acidic residues" evidence="1">
    <location>
        <begin position="221"/>
        <end position="236"/>
    </location>
</feature>
<dbReference type="RefSeq" id="XP_066672289.1">
    <property type="nucleotide sequence ID" value="XM_066808671.1"/>
</dbReference>
<accession>A0ABR1X1Z6</accession>
<feature type="region of interest" description="Disordered" evidence="1">
    <location>
        <begin position="219"/>
        <end position="238"/>
    </location>
</feature>
<comment type="caution">
    <text evidence="3">The sequence shown here is derived from an EMBL/GenBank/DDBJ whole genome shotgun (WGS) entry which is preliminary data.</text>
</comment>
<dbReference type="Pfam" id="PF20945">
    <property type="entry name" value="RMP1"/>
    <property type="match status" value="1"/>
</dbReference>
<evidence type="ECO:0000256" key="1">
    <source>
        <dbReference type="SAM" id="MobiDB-lite"/>
    </source>
</evidence>
<evidence type="ECO:0000313" key="4">
    <source>
        <dbReference type="Proteomes" id="UP001433268"/>
    </source>
</evidence>
<feature type="region of interest" description="Disordered" evidence="1">
    <location>
        <begin position="254"/>
        <end position="312"/>
    </location>
</feature>
<feature type="compositionally biased region" description="Low complexity" evidence="1">
    <location>
        <begin position="155"/>
        <end position="175"/>
    </location>
</feature>
<dbReference type="InterPro" id="IPR047205">
    <property type="entry name" value="RMP1"/>
</dbReference>
<gene>
    <name evidence="3" type="ORF">PG997_004356</name>
</gene>
<sequence length="312" mass="33903">MSTSKPQPAAESNSIYHDTLLLIRPLQTLLAGFNHRNKNQHRVATWWASFNMLRRHVTKWADDLDQQAKARPKKRKRTTTTNQGGDGSSGPAEVRALWLRDVLMPKCYLTFSQLAADNQFAPLGLVLTGALAQLYSACVRFVGEAPTETEEVAARPEAAAAIPEATSTSSPATTTGKGNKATRDTTVPPLASSSSSSAAVPIRQVPPRIDDDDVGQVISRDSVHAGDAPTKEERADKVKRRKKVAVLTIEEDADDVGGDVMAASTEKKRRKGAATVQPKAKDGERLPGEKEKKKKKKSKKGDEFDSLFSSLF</sequence>
<dbReference type="EMBL" id="JAQQWN010000004">
    <property type="protein sequence ID" value="KAK8089395.1"/>
    <property type="molecule type" value="Genomic_DNA"/>
</dbReference>
<feature type="region of interest" description="Disordered" evidence="1">
    <location>
        <begin position="148"/>
        <end position="214"/>
    </location>
</feature>
<name>A0ABR1X1Z6_9PEZI</name>
<dbReference type="PANTHER" id="PTHR37792">
    <property type="entry name" value="RIBONUCLEASE MRP PROTEIN SUBUNIT RMP1"/>
    <property type="match status" value="1"/>
</dbReference>
<evidence type="ECO:0000313" key="3">
    <source>
        <dbReference type="EMBL" id="KAK8089395.1"/>
    </source>
</evidence>